<feature type="transmembrane region" description="Helical" evidence="8">
    <location>
        <begin position="104"/>
        <end position="123"/>
    </location>
</feature>
<feature type="transmembrane region" description="Helical" evidence="8">
    <location>
        <begin position="261"/>
        <end position="279"/>
    </location>
</feature>
<evidence type="ECO:0000313" key="10">
    <source>
        <dbReference type="Proteomes" id="UP000318720"/>
    </source>
</evidence>
<feature type="transmembrane region" description="Helical" evidence="8">
    <location>
        <begin position="230"/>
        <end position="249"/>
    </location>
</feature>
<protein>
    <submittedName>
        <fullName evidence="9">MFS transporter</fullName>
    </submittedName>
</protein>
<dbReference type="EMBL" id="SPAZ01000239">
    <property type="protein sequence ID" value="TQE26255.1"/>
    <property type="molecule type" value="Genomic_DNA"/>
</dbReference>
<proteinExistence type="predicted"/>
<dbReference type="SUPFAM" id="SSF103473">
    <property type="entry name" value="MFS general substrate transporter"/>
    <property type="match status" value="1"/>
</dbReference>
<reference evidence="9 10" key="1">
    <citation type="submission" date="2019-03" db="EMBL/GenBank/DDBJ databases">
        <title>Comparative genomic analyses of the sweetpotato soil rot pathogen, Streptomyces ipomoeae.</title>
        <authorList>
            <person name="Ruschel Soares N."/>
            <person name="Badger J.H."/>
            <person name="Huguet-Tapia J.C."/>
            <person name="Clark C.A."/>
            <person name="Pettis G.S."/>
        </authorList>
    </citation>
    <scope>NUCLEOTIDE SEQUENCE [LARGE SCALE GENOMIC DNA]</scope>
    <source>
        <strain evidence="9 10">88-35</strain>
    </source>
</reference>
<keyword evidence="2" id="KW-0813">Transport</keyword>
<gene>
    <name evidence="9" type="ORF">Sipo8835_29950</name>
</gene>
<evidence type="ECO:0000256" key="8">
    <source>
        <dbReference type="SAM" id="Phobius"/>
    </source>
</evidence>
<organism evidence="9 10">
    <name type="scientific">Streptomyces ipomoeae</name>
    <dbReference type="NCBI Taxonomy" id="103232"/>
    <lineage>
        <taxon>Bacteria</taxon>
        <taxon>Bacillati</taxon>
        <taxon>Actinomycetota</taxon>
        <taxon>Actinomycetes</taxon>
        <taxon>Kitasatosporales</taxon>
        <taxon>Streptomycetaceae</taxon>
        <taxon>Streptomyces</taxon>
    </lineage>
</organism>
<dbReference type="Pfam" id="PF07690">
    <property type="entry name" value="MFS_1"/>
    <property type="match status" value="1"/>
</dbReference>
<evidence type="ECO:0000256" key="1">
    <source>
        <dbReference type="ARBA" id="ARBA00004651"/>
    </source>
</evidence>
<dbReference type="GO" id="GO:0022857">
    <property type="term" value="F:transmembrane transporter activity"/>
    <property type="evidence" value="ECO:0007669"/>
    <property type="project" value="InterPro"/>
</dbReference>
<accession>A0AAE9AYJ5</accession>
<dbReference type="InterPro" id="IPR050171">
    <property type="entry name" value="MFS_Transporters"/>
</dbReference>
<evidence type="ECO:0000256" key="3">
    <source>
        <dbReference type="ARBA" id="ARBA00022475"/>
    </source>
</evidence>
<keyword evidence="5 8" id="KW-1133">Transmembrane helix</keyword>
<comment type="subcellular location">
    <subcellularLocation>
        <location evidence="1">Cell membrane</location>
        <topology evidence="1">Multi-pass membrane protein</topology>
    </subcellularLocation>
</comment>
<name>A0AAE9AYJ5_9ACTN</name>
<evidence type="ECO:0000256" key="2">
    <source>
        <dbReference type="ARBA" id="ARBA00022448"/>
    </source>
</evidence>
<dbReference type="PANTHER" id="PTHR23517">
    <property type="entry name" value="RESISTANCE PROTEIN MDTM, PUTATIVE-RELATED-RELATED"/>
    <property type="match status" value="1"/>
</dbReference>
<feature type="region of interest" description="Disordered" evidence="7">
    <location>
        <begin position="29"/>
        <end position="67"/>
    </location>
</feature>
<feature type="transmembrane region" description="Helical" evidence="8">
    <location>
        <begin position="191"/>
        <end position="210"/>
    </location>
</feature>
<evidence type="ECO:0000256" key="4">
    <source>
        <dbReference type="ARBA" id="ARBA00022692"/>
    </source>
</evidence>
<keyword evidence="6 8" id="KW-0472">Membrane</keyword>
<dbReference type="Gene3D" id="1.20.1250.20">
    <property type="entry name" value="MFS general substrate transporter like domains"/>
    <property type="match status" value="1"/>
</dbReference>
<dbReference type="GO" id="GO:0005886">
    <property type="term" value="C:plasma membrane"/>
    <property type="evidence" value="ECO:0007669"/>
    <property type="project" value="UniProtKB-SubCell"/>
</dbReference>
<evidence type="ECO:0000256" key="6">
    <source>
        <dbReference type="ARBA" id="ARBA00023136"/>
    </source>
</evidence>
<dbReference type="InterPro" id="IPR036259">
    <property type="entry name" value="MFS_trans_sf"/>
</dbReference>
<keyword evidence="4 8" id="KW-0812">Transmembrane</keyword>
<evidence type="ECO:0000313" key="9">
    <source>
        <dbReference type="EMBL" id="TQE26255.1"/>
    </source>
</evidence>
<feature type="transmembrane region" description="Helical" evidence="8">
    <location>
        <begin position="143"/>
        <end position="160"/>
    </location>
</feature>
<dbReference type="InterPro" id="IPR011701">
    <property type="entry name" value="MFS"/>
</dbReference>
<keyword evidence="3" id="KW-1003">Cell membrane</keyword>
<dbReference type="AlphaFoldDB" id="A0AAE9AYJ5"/>
<feature type="transmembrane region" description="Helical" evidence="8">
    <location>
        <begin position="167"/>
        <end position="185"/>
    </location>
</feature>
<evidence type="ECO:0000256" key="5">
    <source>
        <dbReference type="ARBA" id="ARBA00022989"/>
    </source>
</evidence>
<dbReference type="PANTHER" id="PTHR23517:SF2">
    <property type="entry name" value="MULTIDRUG RESISTANCE PROTEIN MDTH"/>
    <property type="match status" value="1"/>
</dbReference>
<comment type="caution">
    <text evidence="9">The sequence shown here is derived from an EMBL/GenBank/DDBJ whole genome shotgun (WGS) entry which is preliminary data.</text>
</comment>
<sequence length="302" mass="32489">MPPLHRTDAHPQVAGNDRIVVPAREPLGRIHPQPLTKRPPFGRQPTTLRVPHTDGIPPGSRTASPRRHHAFKVSKTLKATRTVVQITKNKQAGTRPISAVFGDIRLYGLMLATISAWTVIYTYETVLPIVLSQSHGLSPSDWGRVYALGPALVVLFQLRIARWIVGFSPTFCLAAGTILMGAAFLTLMIQATLGAVLVLTLAFIVGNMIWGPASEQAALRLAPEGHQGAYLGVMSSSIWLGSALVPGLGLPLREHFGDTGLWIAVLSIALLSAASYLLTNRMAHTPGSYRKVTPPFGKGVGR</sequence>
<dbReference type="Proteomes" id="UP000318720">
    <property type="component" value="Unassembled WGS sequence"/>
</dbReference>
<evidence type="ECO:0000256" key="7">
    <source>
        <dbReference type="SAM" id="MobiDB-lite"/>
    </source>
</evidence>